<name>A0A0S4UAN0_RALSL</name>
<sequence length="96" mass="10604">MSREQTLDASGRPHLTQRDLALRWGKAEATIARYRSDGVGPRFLKIGGAVLYRQEDVERFELENLFASSSSRSEATECDTATSQHAAAQYLQGAAE</sequence>
<gene>
    <name evidence="1" type="ORF">PSS4_v1_960012</name>
</gene>
<accession>A0A0S4UAN0</accession>
<organism evidence="1">
    <name type="scientific">Ralstonia solanacearum</name>
    <name type="common">Pseudomonas solanacearum</name>
    <dbReference type="NCBI Taxonomy" id="305"/>
    <lineage>
        <taxon>Bacteria</taxon>
        <taxon>Pseudomonadati</taxon>
        <taxon>Pseudomonadota</taxon>
        <taxon>Betaproteobacteria</taxon>
        <taxon>Burkholderiales</taxon>
        <taxon>Burkholderiaceae</taxon>
        <taxon>Ralstonia</taxon>
        <taxon>Ralstonia solanacearum species complex</taxon>
    </lineage>
</organism>
<dbReference type="EMBL" id="LN899821">
    <property type="protein sequence ID" value="CUV19235.1"/>
    <property type="molecule type" value="Genomic_DNA"/>
</dbReference>
<dbReference type="AlphaFoldDB" id="A0A0S4UAN0"/>
<protein>
    <submittedName>
        <fullName evidence="1">Uncharacterized protein</fullName>
    </submittedName>
</protein>
<dbReference type="PATRIC" id="fig|305.107.peg.1076"/>
<evidence type="ECO:0000313" key="1">
    <source>
        <dbReference type="EMBL" id="CUV19235.1"/>
    </source>
</evidence>
<dbReference type="SUPFAM" id="SSF46955">
    <property type="entry name" value="Putative DNA-binding domain"/>
    <property type="match status" value="1"/>
</dbReference>
<dbReference type="InterPro" id="IPR009061">
    <property type="entry name" value="DNA-bd_dom_put_sf"/>
</dbReference>
<reference evidence="1" key="1">
    <citation type="submission" date="2015-10" db="EMBL/GenBank/DDBJ databases">
        <authorList>
            <person name="Gilbert D.G."/>
        </authorList>
    </citation>
    <scope>NUCLEOTIDE SEQUENCE</scope>
    <source>
        <strain evidence="1">Phyl III-seqv23</strain>
    </source>
</reference>
<proteinExistence type="predicted"/>